<keyword evidence="3" id="KW-1185">Reference proteome</keyword>
<dbReference type="OrthoDB" id="5599163at2759"/>
<evidence type="ECO:0000313" key="2">
    <source>
        <dbReference type="EMBL" id="MBW0505857.1"/>
    </source>
</evidence>
<protein>
    <submittedName>
        <fullName evidence="2">Uncharacterized protein</fullName>
    </submittedName>
</protein>
<dbReference type="EMBL" id="AVOT02018737">
    <property type="protein sequence ID" value="MBW0505857.1"/>
    <property type="molecule type" value="Genomic_DNA"/>
</dbReference>
<reference evidence="2" key="1">
    <citation type="submission" date="2021-03" db="EMBL/GenBank/DDBJ databases">
        <title>Draft genome sequence of rust myrtle Austropuccinia psidii MF-1, a brazilian biotype.</title>
        <authorList>
            <person name="Quecine M.C."/>
            <person name="Pachon D.M.R."/>
            <person name="Bonatelli M.L."/>
            <person name="Correr F.H."/>
            <person name="Franceschini L.M."/>
            <person name="Leite T.F."/>
            <person name="Margarido G.R.A."/>
            <person name="Almeida C.A."/>
            <person name="Ferrarezi J.A."/>
            <person name="Labate C.A."/>
        </authorList>
    </citation>
    <scope>NUCLEOTIDE SEQUENCE</scope>
    <source>
        <strain evidence="2">MF-1</strain>
    </source>
</reference>
<comment type="caution">
    <text evidence="2">The sequence shown here is derived from an EMBL/GenBank/DDBJ whole genome shotgun (WGS) entry which is preliminary data.</text>
</comment>
<sequence>MDHQILAAKYKSVLKKVRPVNDPVPQDLNPPLERPPLSRDPYGTPLSPNSPIFQETFKVTHERLQEVNFGPPGWLSNEEINLLKNVITLRENNSFLKRRKRITQTLIWKTLKDTSDTS</sequence>
<proteinExistence type="predicted"/>
<gene>
    <name evidence="2" type="ORF">O181_045572</name>
</gene>
<feature type="region of interest" description="Disordered" evidence="1">
    <location>
        <begin position="20"/>
        <end position="50"/>
    </location>
</feature>
<name>A0A9Q3HIV0_9BASI</name>
<evidence type="ECO:0000256" key="1">
    <source>
        <dbReference type="SAM" id="MobiDB-lite"/>
    </source>
</evidence>
<dbReference type="AlphaFoldDB" id="A0A9Q3HIV0"/>
<evidence type="ECO:0000313" key="3">
    <source>
        <dbReference type="Proteomes" id="UP000765509"/>
    </source>
</evidence>
<dbReference type="Proteomes" id="UP000765509">
    <property type="component" value="Unassembled WGS sequence"/>
</dbReference>
<organism evidence="2 3">
    <name type="scientific">Austropuccinia psidii MF-1</name>
    <dbReference type="NCBI Taxonomy" id="1389203"/>
    <lineage>
        <taxon>Eukaryota</taxon>
        <taxon>Fungi</taxon>
        <taxon>Dikarya</taxon>
        <taxon>Basidiomycota</taxon>
        <taxon>Pucciniomycotina</taxon>
        <taxon>Pucciniomycetes</taxon>
        <taxon>Pucciniales</taxon>
        <taxon>Sphaerophragmiaceae</taxon>
        <taxon>Austropuccinia</taxon>
    </lineage>
</organism>
<accession>A0A9Q3HIV0</accession>